<dbReference type="PANTHER" id="PTHR16026:SF0">
    <property type="entry name" value="CARTILAGE ACIDIC PROTEIN 1"/>
    <property type="match status" value="1"/>
</dbReference>
<dbReference type="RefSeq" id="WP_303492530.1">
    <property type="nucleotide sequence ID" value="NZ_JAUOPB010000006.1"/>
</dbReference>
<sequence length="620" mass="68491">MTKLTQRLSIFCPIVLVGLGFVGLTNAADSNRPMFANAIEDFPRSNLNLRKWDAPIVADLDQDGWVDILQNDHGYSTQVVWNNKGKYAEPWDILMGDMHGISVGDFDQDGLLEVILSRGGGSGSNARNAVIYKIGKDRSIQRMADFDEPLAFMRGRTVQFFDGNADGRLDLLNFAFPSNEKKGESESFVYKNVGAGQLVKTSELPPMHSDGQKTLITDFNNDGKQDLFIYGHAYVKAFKGNGNLQFVEVTNKVLPDKIHHVTGMVEIDFDNDGDMDVYLSRGKDFEAGDTFYNAESGAWGFYEKRREFQFEDLIAGDVIELVNYQSPWPNKKVFIGESGYEYDFPGETHSGKDIKLVNSDSLGWPDEITQKGLSVGFVGNKKWRLAGETWSPMTAVVLGVQEAPKVSDAQGVNDILLENRDGKYVDISNKASIQTVTNSTGVVAADWNNDGFQDLLVMQRGDLVSKNNAQLWINDGKKQFKLVSQHGIVSPELGAIGMGVEVLDYNRDGKVDVILGNERGLWHLFKNQQAALGNYVVLDLGEVKKSRATKLGALVTLKACGTSQTQRVGSGGAMYSRSFNRYIHFGLGECNKIDSLTVKLTNGSVISAKRPKPNKILSLK</sequence>
<dbReference type="Proteomes" id="UP001169760">
    <property type="component" value="Unassembled WGS sequence"/>
</dbReference>
<dbReference type="InterPro" id="IPR027039">
    <property type="entry name" value="Crtac1"/>
</dbReference>
<dbReference type="AlphaFoldDB" id="A0AAW7X6Q4"/>
<evidence type="ECO:0000259" key="2">
    <source>
        <dbReference type="Pfam" id="PF07593"/>
    </source>
</evidence>
<dbReference type="Pfam" id="PF07593">
    <property type="entry name" value="UnbV_ASPIC"/>
    <property type="match status" value="1"/>
</dbReference>
<keyword evidence="1" id="KW-0732">Signal</keyword>
<evidence type="ECO:0000313" key="3">
    <source>
        <dbReference type="EMBL" id="MDO6422558.1"/>
    </source>
</evidence>
<organism evidence="3 4">
    <name type="scientific">Saccharophagus degradans</name>
    <dbReference type="NCBI Taxonomy" id="86304"/>
    <lineage>
        <taxon>Bacteria</taxon>
        <taxon>Pseudomonadati</taxon>
        <taxon>Pseudomonadota</taxon>
        <taxon>Gammaproteobacteria</taxon>
        <taxon>Cellvibrionales</taxon>
        <taxon>Cellvibrionaceae</taxon>
        <taxon>Saccharophagus</taxon>
    </lineage>
</organism>
<dbReference type="InterPro" id="IPR028994">
    <property type="entry name" value="Integrin_alpha_N"/>
</dbReference>
<evidence type="ECO:0000313" key="4">
    <source>
        <dbReference type="Proteomes" id="UP001169760"/>
    </source>
</evidence>
<comment type="caution">
    <text evidence="3">The sequence shown here is derived from an EMBL/GenBank/DDBJ whole genome shotgun (WGS) entry which is preliminary data.</text>
</comment>
<feature type="domain" description="ASPIC/UnbV" evidence="2">
    <location>
        <begin position="551"/>
        <end position="617"/>
    </location>
</feature>
<dbReference type="Gene3D" id="2.130.10.130">
    <property type="entry name" value="Integrin alpha, N-terminal"/>
    <property type="match status" value="2"/>
</dbReference>
<protein>
    <submittedName>
        <fullName evidence="3">CRTAC1 family protein</fullName>
    </submittedName>
</protein>
<dbReference type="Pfam" id="PF13517">
    <property type="entry name" value="FG-GAP_3"/>
    <property type="match status" value="4"/>
</dbReference>
<accession>A0AAW7X6Q4</accession>
<dbReference type="EMBL" id="JAUOPB010000006">
    <property type="protein sequence ID" value="MDO6422558.1"/>
    <property type="molecule type" value="Genomic_DNA"/>
</dbReference>
<dbReference type="PANTHER" id="PTHR16026">
    <property type="entry name" value="CARTILAGE ACIDIC PROTEIN 1"/>
    <property type="match status" value="1"/>
</dbReference>
<dbReference type="InterPro" id="IPR013517">
    <property type="entry name" value="FG-GAP"/>
</dbReference>
<name>A0AAW7X6Q4_9GAMM</name>
<proteinExistence type="predicted"/>
<evidence type="ECO:0000256" key="1">
    <source>
        <dbReference type="ARBA" id="ARBA00022729"/>
    </source>
</evidence>
<dbReference type="InterPro" id="IPR011519">
    <property type="entry name" value="UnbV_ASPIC"/>
</dbReference>
<gene>
    <name evidence="3" type="ORF">Q4521_08745</name>
</gene>
<dbReference type="SUPFAM" id="SSF69318">
    <property type="entry name" value="Integrin alpha N-terminal domain"/>
    <property type="match status" value="2"/>
</dbReference>
<reference evidence="3" key="1">
    <citation type="submission" date="2023-07" db="EMBL/GenBank/DDBJ databases">
        <title>Genome content predicts the carbon catabolic preferences of heterotrophic bacteria.</title>
        <authorList>
            <person name="Gralka M."/>
        </authorList>
    </citation>
    <scope>NUCLEOTIDE SEQUENCE</scope>
    <source>
        <strain evidence="3">I3M17_2</strain>
    </source>
</reference>